<name>A0ACB9FM60_ARCLA</name>
<evidence type="ECO:0000313" key="1">
    <source>
        <dbReference type="EMBL" id="KAI3771895.1"/>
    </source>
</evidence>
<gene>
    <name evidence="1" type="ORF">L6452_03066</name>
</gene>
<protein>
    <submittedName>
        <fullName evidence="1">Uncharacterized protein</fullName>
    </submittedName>
</protein>
<evidence type="ECO:0000313" key="2">
    <source>
        <dbReference type="Proteomes" id="UP001055879"/>
    </source>
</evidence>
<dbReference type="EMBL" id="CM042047">
    <property type="protein sequence ID" value="KAI3771895.1"/>
    <property type="molecule type" value="Genomic_DNA"/>
</dbReference>
<sequence length="91" mass="10046">MKAESKTPKVCRGFILLSELKHLLKNHNNKPLHHAARGEHKEIVELLLSIGASPFMTNVYGKTPGQLVEANTEVWTILEAAIRASAMASWA</sequence>
<accession>A0ACB9FM60</accession>
<reference evidence="1 2" key="2">
    <citation type="journal article" date="2022" name="Mol. Ecol. Resour.">
        <title>The genomes of chicory, endive, great burdock and yacon provide insights into Asteraceae paleo-polyploidization history and plant inulin production.</title>
        <authorList>
            <person name="Fan W."/>
            <person name="Wang S."/>
            <person name="Wang H."/>
            <person name="Wang A."/>
            <person name="Jiang F."/>
            <person name="Liu H."/>
            <person name="Zhao H."/>
            <person name="Xu D."/>
            <person name="Zhang Y."/>
        </authorList>
    </citation>
    <scope>NUCLEOTIDE SEQUENCE [LARGE SCALE GENOMIC DNA]</scope>
    <source>
        <strain evidence="2">cv. Niubang</strain>
    </source>
</reference>
<comment type="caution">
    <text evidence="1">The sequence shown here is derived from an EMBL/GenBank/DDBJ whole genome shotgun (WGS) entry which is preliminary data.</text>
</comment>
<keyword evidence="2" id="KW-1185">Reference proteome</keyword>
<proteinExistence type="predicted"/>
<organism evidence="1 2">
    <name type="scientific">Arctium lappa</name>
    <name type="common">Greater burdock</name>
    <name type="synonym">Lappa major</name>
    <dbReference type="NCBI Taxonomy" id="4217"/>
    <lineage>
        <taxon>Eukaryota</taxon>
        <taxon>Viridiplantae</taxon>
        <taxon>Streptophyta</taxon>
        <taxon>Embryophyta</taxon>
        <taxon>Tracheophyta</taxon>
        <taxon>Spermatophyta</taxon>
        <taxon>Magnoliopsida</taxon>
        <taxon>eudicotyledons</taxon>
        <taxon>Gunneridae</taxon>
        <taxon>Pentapetalae</taxon>
        <taxon>asterids</taxon>
        <taxon>campanulids</taxon>
        <taxon>Asterales</taxon>
        <taxon>Asteraceae</taxon>
        <taxon>Carduoideae</taxon>
        <taxon>Cardueae</taxon>
        <taxon>Arctiinae</taxon>
        <taxon>Arctium</taxon>
    </lineage>
</organism>
<reference evidence="2" key="1">
    <citation type="journal article" date="2022" name="Mol. Ecol. Resour.">
        <title>The genomes of chicory, endive, great burdock and yacon provide insights into Asteraceae palaeo-polyploidization history and plant inulin production.</title>
        <authorList>
            <person name="Fan W."/>
            <person name="Wang S."/>
            <person name="Wang H."/>
            <person name="Wang A."/>
            <person name="Jiang F."/>
            <person name="Liu H."/>
            <person name="Zhao H."/>
            <person name="Xu D."/>
            <person name="Zhang Y."/>
        </authorList>
    </citation>
    <scope>NUCLEOTIDE SEQUENCE [LARGE SCALE GENOMIC DNA]</scope>
    <source>
        <strain evidence="2">cv. Niubang</strain>
    </source>
</reference>
<dbReference type="Proteomes" id="UP001055879">
    <property type="component" value="Linkage Group LG01"/>
</dbReference>